<evidence type="ECO:0000313" key="20">
    <source>
        <dbReference type="Ensembl" id="ENSMAMP00000062128.1"/>
    </source>
</evidence>
<evidence type="ECO:0000256" key="8">
    <source>
        <dbReference type="ARBA" id="ARBA00022989"/>
    </source>
</evidence>
<dbReference type="GeneTree" id="ENSGT00950000183177"/>
<reference evidence="20" key="2">
    <citation type="submission" date="2025-09" db="UniProtKB">
        <authorList>
            <consortium name="Ensembl"/>
        </authorList>
    </citation>
    <scope>IDENTIFICATION</scope>
</reference>
<feature type="transmembrane region" description="Helical" evidence="19">
    <location>
        <begin position="453"/>
        <end position="471"/>
    </location>
</feature>
<reference evidence="20" key="1">
    <citation type="submission" date="2025-08" db="UniProtKB">
        <authorList>
            <consortium name="Ensembl"/>
        </authorList>
    </citation>
    <scope>IDENTIFICATION</scope>
</reference>
<evidence type="ECO:0000256" key="6">
    <source>
        <dbReference type="ARBA" id="ARBA00022692"/>
    </source>
</evidence>
<keyword evidence="9" id="KW-0406">Ion transport</keyword>
<feature type="transmembrane region" description="Helical" evidence="19">
    <location>
        <begin position="89"/>
        <end position="115"/>
    </location>
</feature>
<comment type="catalytic activity">
    <reaction evidence="17">
        <text>3 Na(+)(out) + phosphate(out) = 3 Na(+)(in) + phosphate(in)</text>
        <dbReference type="Rhea" id="RHEA:71255"/>
        <dbReference type="ChEBI" id="CHEBI:29101"/>
        <dbReference type="ChEBI" id="CHEBI:43474"/>
    </reaction>
    <physiologicalReaction direction="left-to-right" evidence="17">
        <dbReference type="Rhea" id="RHEA:71256"/>
    </physiologicalReaction>
</comment>
<accession>A0A7N8Y923</accession>
<evidence type="ECO:0000256" key="4">
    <source>
        <dbReference type="ARBA" id="ARBA00022448"/>
    </source>
</evidence>
<dbReference type="GO" id="GO:0030643">
    <property type="term" value="P:intracellular phosphate ion homeostasis"/>
    <property type="evidence" value="ECO:0007669"/>
    <property type="project" value="TreeGrafter"/>
</dbReference>
<sequence length="602" mass="65305">MSTFQGYFQSPPHTVLLQHFLTFIPPGPALDDKTPAKDTAILPAYSTIDLVDAAPGAEDPWDLPELKDTGIMWSELDTKGKIMRVLTGVLKIVLLFGFLYLFICSLGILSSAFQLVGGKAAGDIFQDNVVLSNPVAGLVIGVLVTVLVQSSSTSSSIVVSMVSSGLLEVRSAVPIIMGANIGTSVTNTIVAVMQAGDRNEFGRAFAGATVHDFFNWLSVIVLLPLEAATGVLYKLTHLIIQSFNIQSGEDAPDLLNVITDPFTDSIIQLDKSVITGIATGDPAAKNKSLIKVWCKKKTNTVRNQQELHHIQKLLVCKHLFVGTTLPDLAVGLILLALSLLVLCTCLILIVKLLNSMLKGQVAVVIKKVLNTDFPFPFTWVTGYIAILVGAGMTFIVQSSSIFTSAITPLVGIGVISLERAYPLTLGSNIGTTTTAILAAMASPAETLANSLQIALCHFFFNIMGILLWYPVPFMRVPITLARGLGNRTAKYRWFAGLYLFLCFFILPLSIFGLSIAGWKVLVGVGVPIIVLAFLVIIINVMQSKCPSFLPKVLRNWDFLPRPLHSMVPWDAAVTSTFRFCGKHWHCMKSPVTYRIQEGNHCS</sequence>
<keyword evidence="21" id="KW-1185">Reference proteome</keyword>
<protein>
    <recommendedName>
        <fullName evidence="3">Sodium-dependent phosphate transport protein 2B</fullName>
    </recommendedName>
    <alternativeName>
        <fullName evidence="16">Na(+)-dependent phosphate cotransporter 2B</fullName>
    </alternativeName>
    <alternativeName>
        <fullName evidence="14">Sodium/phosphate cotransporter 2B</fullName>
    </alternativeName>
    <alternativeName>
        <fullName evidence="15">Solute carrier family 34 member 2</fullName>
    </alternativeName>
</protein>
<dbReference type="InterPro" id="IPR003841">
    <property type="entry name" value="Na/Pi_transpt"/>
</dbReference>
<comment type="similarity">
    <text evidence="2">Belongs to the SLC34A transporter family.</text>
</comment>
<proteinExistence type="inferred from homology"/>
<keyword evidence="13" id="KW-0915">Sodium</keyword>
<evidence type="ECO:0000256" key="5">
    <source>
        <dbReference type="ARBA" id="ARBA00022475"/>
    </source>
</evidence>
<dbReference type="GO" id="GO:0031982">
    <property type="term" value="C:vesicle"/>
    <property type="evidence" value="ECO:0007669"/>
    <property type="project" value="TreeGrafter"/>
</dbReference>
<dbReference type="GO" id="GO:0016324">
    <property type="term" value="C:apical plasma membrane"/>
    <property type="evidence" value="ECO:0007669"/>
    <property type="project" value="UniProtKB-SubCell"/>
</dbReference>
<feature type="transmembrane region" description="Helical" evidence="19">
    <location>
        <begin position="213"/>
        <end position="233"/>
    </location>
</feature>
<keyword evidence="11" id="KW-1015">Disulfide bond</keyword>
<dbReference type="NCBIfam" id="TIGR01013">
    <property type="entry name" value="2a58"/>
    <property type="match status" value="1"/>
</dbReference>
<feature type="transmembrane region" description="Helical" evidence="19">
    <location>
        <begin position="401"/>
        <end position="417"/>
    </location>
</feature>
<keyword evidence="10 19" id="KW-0472">Membrane</keyword>
<evidence type="ECO:0000256" key="2">
    <source>
        <dbReference type="ARBA" id="ARBA00005808"/>
    </source>
</evidence>
<feature type="transmembrane region" description="Helical" evidence="19">
    <location>
        <begin position="328"/>
        <end position="353"/>
    </location>
</feature>
<keyword evidence="8 19" id="KW-1133">Transmembrane helix</keyword>
<keyword evidence="5" id="KW-1003">Cell membrane</keyword>
<evidence type="ECO:0000256" key="13">
    <source>
        <dbReference type="ARBA" id="ARBA00023201"/>
    </source>
</evidence>
<dbReference type="GO" id="GO:0005903">
    <property type="term" value="C:brush border"/>
    <property type="evidence" value="ECO:0007669"/>
    <property type="project" value="TreeGrafter"/>
</dbReference>
<evidence type="ECO:0000256" key="7">
    <source>
        <dbReference type="ARBA" id="ARBA00022847"/>
    </source>
</evidence>
<keyword evidence="6 19" id="KW-0812">Transmembrane</keyword>
<feature type="transmembrane region" description="Helical" evidence="19">
    <location>
        <begin position="423"/>
        <end position="441"/>
    </location>
</feature>
<evidence type="ECO:0000256" key="16">
    <source>
        <dbReference type="ARBA" id="ARBA00031843"/>
    </source>
</evidence>
<evidence type="ECO:0000256" key="12">
    <source>
        <dbReference type="ARBA" id="ARBA00023180"/>
    </source>
</evidence>
<evidence type="ECO:0000256" key="1">
    <source>
        <dbReference type="ARBA" id="ARBA00004424"/>
    </source>
</evidence>
<evidence type="ECO:0000256" key="9">
    <source>
        <dbReference type="ARBA" id="ARBA00023065"/>
    </source>
</evidence>
<evidence type="ECO:0000256" key="10">
    <source>
        <dbReference type="ARBA" id="ARBA00023136"/>
    </source>
</evidence>
<dbReference type="GO" id="GO:0044341">
    <property type="term" value="P:sodium-dependent phosphate transport"/>
    <property type="evidence" value="ECO:0007669"/>
    <property type="project" value="InterPro"/>
</dbReference>
<dbReference type="Proteomes" id="UP000261640">
    <property type="component" value="Unplaced"/>
</dbReference>
<evidence type="ECO:0000256" key="3">
    <source>
        <dbReference type="ARBA" id="ARBA00020024"/>
    </source>
</evidence>
<evidence type="ECO:0000256" key="18">
    <source>
        <dbReference type="ARBA" id="ARBA00034091"/>
    </source>
</evidence>
<feature type="transmembrane region" description="Helical" evidence="19">
    <location>
        <begin position="491"/>
        <end position="513"/>
    </location>
</feature>
<feature type="transmembrane region" description="Helical" evidence="19">
    <location>
        <begin position="520"/>
        <end position="541"/>
    </location>
</feature>
<dbReference type="AlphaFoldDB" id="A0A7N8Y923"/>
<feature type="transmembrane region" description="Helical" evidence="19">
    <location>
        <begin position="135"/>
        <end position="159"/>
    </location>
</feature>
<evidence type="ECO:0000256" key="14">
    <source>
        <dbReference type="ARBA" id="ARBA00029612"/>
    </source>
</evidence>
<keyword evidence="4" id="KW-0813">Transport</keyword>
<comment type="function">
    <text evidence="18">Involved in actively transporting phosphate into cells via Na(+) cotransport.</text>
</comment>
<dbReference type="PANTHER" id="PTHR10010:SF23">
    <property type="entry name" value="SODIUM-DEPENDENT PHOSPHATE TRANSPORT PROTEIN 2B"/>
    <property type="match status" value="1"/>
</dbReference>
<evidence type="ECO:0000256" key="11">
    <source>
        <dbReference type="ARBA" id="ARBA00023157"/>
    </source>
</evidence>
<organism evidence="20 21">
    <name type="scientific">Mastacembelus armatus</name>
    <name type="common">zig-zag eel</name>
    <dbReference type="NCBI Taxonomy" id="205130"/>
    <lineage>
        <taxon>Eukaryota</taxon>
        <taxon>Metazoa</taxon>
        <taxon>Chordata</taxon>
        <taxon>Craniata</taxon>
        <taxon>Vertebrata</taxon>
        <taxon>Euteleostomi</taxon>
        <taxon>Actinopterygii</taxon>
        <taxon>Neopterygii</taxon>
        <taxon>Teleostei</taxon>
        <taxon>Neoteleostei</taxon>
        <taxon>Acanthomorphata</taxon>
        <taxon>Anabantaria</taxon>
        <taxon>Synbranchiformes</taxon>
        <taxon>Mastacembelidae</taxon>
        <taxon>Mastacembelus</taxon>
    </lineage>
</organism>
<dbReference type="GO" id="GO:0005436">
    <property type="term" value="F:sodium:phosphate symporter activity"/>
    <property type="evidence" value="ECO:0007669"/>
    <property type="project" value="InterPro"/>
</dbReference>
<evidence type="ECO:0000256" key="15">
    <source>
        <dbReference type="ARBA" id="ARBA00029768"/>
    </source>
</evidence>
<evidence type="ECO:0000256" key="19">
    <source>
        <dbReference type="SAM" id="Phobius"/>
    </source>
</evidence>
<dbReference type="NCBIfam" id="NF037997">
    <property type="entry name" value="Na_Pi_symport"/>
    <property type="match status" value="1"/>
</dbReference>
<keyword evidence="12" id="KW-0325">Glycoprotein</keyword>
<evidence type="ECO:0000256" key="17">
    <source>
        <dbReference type="ARBA" id="ARBA00034042"/>
    </source>
</evidence>
<comment type="subcellular location">
    <subcellularLocation>
        <location evidence="1">Apical cell membrane</location>
        <topology evidence="1">Multi-pass membrane protein</topology>
    </subcellularLocation>
</comment>
<dbReference type="Pfam" id="PF02690">
    <property type="entry name" value="Na_Pi_cotrans"/>
    <property type="match status" value="2"/>
</dbReference>
<keyword evidence="7" id="KW-0769">Symport</keyword>
<keyword evidence="13" id="KW-0739">Sodium transport</keyword>
<name>A0A7N8Y923_9TELE</name>
<evidence type="ECO:0000313" key="21">
    <source>
        <dbReference type="Proteomes" id="UP000261640"/>
    </source>
</evidence>
<dbReference type="Ensembl" id="ENSMAMT00000053471.1">
    <property type="protein sequence ID" value="ENSMAMP00000062128.1"/>
    <property type="gene ID" value="ENSMAMG00000013376.2"/>
</dbReference>
<feature type="transmembrane region" description="Helical" evidence="19">
    <location>
        <begin position="373"/>
        <end position="394"/>
    </location>
</feature>
<feature type="transmembrane region" description="Helical" evidence="19">
    <location>
        <begin position="171"/>
        <end position="193"/>
    </location>
</feature>
<dbReference type="PANTHER" id="PTHR10010">
    <property type="entry name" value="SOLUTE CARRIER FAMILY 34 SODIUM PHOSPHATE , MEMBER 2-RELATED"/>
    <property type="match status" value="1"/>
</dbReference>